<dbReference type="InterPro" id="IPR032626">
    <property type="entry name" value="GxGYxYP_N_1st"/>
</dbReference>
<dbReference type="Pfam" id="PF20957">
    <property type="entry name" value="GxGYxYP_N_2nd"/>
    <property type="match status" value="1"/>
</dbReference>
<keyword evidence="1" id="KW-0732">Signal</keyword>
<dbReference type="Proteomes" id="UP000191448">
    <property type="component" value="Unassembled WGS sequence"/>
</dbReference>
<dbReference type="InterPro" id="IPR038410">
    <property type="entry name" value="GxGYxYP_C_sf"/>
</dbReference>
<sequence>MKKYIKSFLLISLTIICLLGFSLPTFAYDDVKLVLDSNSTDKLNKHFRKSTDIVDLSKNPNLNLTGLNELNISGSSQFTESTLSLIKDSIGKKYNIIDIDLREESHGFVNGMAISWKNKLNNANAGLNLQEIICDENQKLQSIKLDEPLNYYAHKNIQKQVIPKKVENECKLVNSKGISYIRMPVTDGGLPSEEMVNSFVNFVKYQPKNSWLHFHCKAGIGRTTTFMIMYDILKNCKTVPLDDIITRQVILSKISEPNAQDFFNKRRYDFLSNFYNKCKSDEFKASSNNVLSDTIKTTNSYIKNSIVPKNLCVISENDMTKEERTMISTLQGLISNKSSTQIYILPSNEPDYNIWLKDLKNNYKVKYKQFKNPWELLKQFSNYANGYVLYNQKNTHSINNACSLASLKNSIAIDETLESKVKDYGIKTLIGDCKNTDKEWGYNNLWNSGLNHSIVIELSPEKSASLRDYAIMSRSLIFYEDDVKDDTLRKKIFSSMDKNSHCLGWGPDEHTNVSIASKYGVDVIAADWSYNLSVLSAFPSNPQKQKTNNYINEDGVHYVTFIMSDGDNQQWLLGSNYSNKKWFGSAHRGYFNLGWSLSPSLYYLAPTVFNRYYENASSLKYSDYFLVPPSGNGYMFPSKFPKNNLDSYTRILNNYMKNCDQNYVLILDDESLDDVSLWDKYTKHSNIDGLFYLNYNINNAYKGKTVWSNNKPVVSCRDLLWGGLEDESTLVENINDRVNKGFTNKNDINSYTFVYVHVWSNTMNNVKNVIDKLNYNPKVRVVTPDNFMNLISKNVKHNN</sequence>
<dbReference type="Pfam" id="PF14566">
    <property type="entry name" value="PTPlike_phytase"/>
    <property type="match status" value="1"/>
</dbReference>
<dbReference type="GO" id="GO:0004725">
    <property type="term" value="F:protein tyrosine phosphatase activity"/>
    <property type="evidence" value="ECO:0007669"/>
    <property type="project" value="UniProtKB-EC"/>
</dbReference>
<dbReference type="Gene3D" id="3.20.20.490">
    <property type="entry name" value="GxGYxYP glycoside hydrolase, C-terminal domain"/>
    <property type="match status" value="1"/>
</dbReference>
<dbReference type="Gene3D" id="3.90.190.10">
    <property type="entry name" value="Protein tyrosine phosphatase superfamily"/>
    <property type="match status" value="1"/>
</dbReference>
<dbReference type="InterPro" id="IPR000387">
    <property type="entry name" value="Tyr_Pase_dom"/>
</dbReference>
<evidence type="ECO:0000259" key="2">
    <source>
        <dbReference type="PROSITE" id="PS50056"/>
    </source>
</evidence>
<dbReference type="SUPFAM" id="SSF52799">
    <property type="entry name" value="(Phosphotyrosine protein) phosphatases II"/>
    <property type="match status" value="1"/>
</dbReference>
<reference evidence="3 4" key="1">
    <citation type="submission" date="2016-02" db="EMBL/GenBank/DDBJ databases">
        <title>Genome sequence of Clostridium thermobutyricum DSM 4928.</title>
        <authorList>
            <person name="Poehlein A."/>
            <person name="Daniel R."/>
        </authorList>
    </citation>
    <scope>NUCLEOTIDE SEQUENCE [LARGE SCALE GENOMIC DNA]</scope>
    <source>
        <strain evidence="3 4">DSM 4928</strain>
    </source>
</reference>
<gene>
    <name evidence="3" type="primary">hopD2_2</name>
    <name evidence="3" type="ORF">CLTHE_31750</name>
</gene>
<dbReference type="InterPro" id="IPR048310">
    <property type="entry name" value="GxGYxYP_N_2nd"/>
</dbReference>
<dbReference type="Pfam" id="PF20958">
    <property type="entry name" value="GxGYxYP_N_3rd"/>
    <property type="match status" value="1"/>
</dbReference>
<protein>
    <submittedName>
        <fullName evidence="3">Effector protein hopD2</fullName>
        <ecNumber evidence="3">3.1.3.48</ecNumber>
    </submittedName>
</protein>
<feature type="signal peptide" evidence="1">
    <location>
        <begin position="1"/>
        <end position="27"/>
    </location>
</feature>
<proteinExistence type="predicted"/>
<evidence type="ECO:0000256" key="1">
    <source>
        <dbReference type="SAM" id="SignalP"/>
    </source>
</evidence>
<name>A0A1V4SN40_9CLOT</name>
<feature type="domain" description="Tyrosine specific protein phosphatases" evidence="2">
    <location>
        <begin position="197"/>
        <end position="245"/>
    </location>
</feature>
<dbReference type="InterPro" id="IPR029021">
    <property type="entry name" value="Prot-tyrosine_phosphatase-like"/>
</dbReference>
<dbReference type="InterPro" id="IPR016130">
    <property type="entry name" value="Tyr_Pase_AS"/>
</dbReference>
<dbReference type="Gene3D" id="3.30.70.1690">
    <property type="match status" value="1"/>
</dbReference>
<feature type="chain" id="PRO_5013296835" evidence="1">
    <location>
        <begin position="28"/>
        <end position="799"/>
    </location>
</feature>
<dbReference type="InterPro" id="IPR048309">
    <property type="entry name" value="GxGYxYP_N_3rd"/>
</dbReference>
<evidence type="ECO:0000313" key="4">
    <source>
        <dbReference type="Proteomes" id="UP000191448"/>
    </source>
</evidence>
<dbReference type="RefSeq" id="WP_080024251.1">
    <property type="nucleotide sequence ID" value="NZ_LTAY01000111.1"/>
</dbReference>
<dbReference type="SMART" id="SM01301">
    <property type="entry name" value="PTPlike_phytase"/>
    <property type="match status" value="1"/>
</dbReference>
<dbReference type="Pfam" id="PF16216">
    <property type="entry name" value="GxGYxYP_N"/>
    <property type="match status" value="1"/>
</dbReference>
<dbReference type="Pfam" id="PF14323">
    <property type="entry name" value="GxGYxYP_C"/>
    <property type="match status" value="1"/>
</dbReference>
<dbReference type="EC" id="3.1.3.48" evidence="3"/>
<dbReference type="OrthoDB" id="3799094at2"/>
<accession>A0A1V4SN40</accession>
<dbReference type="PROSITE" id="PS50056">
    <property type="entry name" value="TYR_PHOSPHATASE_2"/>
    <property type="match status" value="1"/>
</dbReference>
<dbReference type="PANTHER" id="PTHR37321:SF1">
    <property type="entry name" value="EXPORTED PROTEIN"/>
    <property type="match status" value="1"/>
</dbReference>
<keyword evidence="3" id="KW-0378">Hydrolase</keyword>
<comment type="caution">
    <text evidence="3">The sequence shown here is derived from an EMBL/GenBank/DDBJ whole genome shotgun (WGS) entry which is preliminary data.</text>
</comment>
<evidence type="ECO:0000313" key="3">
    <source>
        <dbReference type="EMBL" id="OPX44651.1"/>
    </source>
</evidence>
<dbReference type="EMBL" id="LTAY01000111">
    <property type="protein sequence ID" value="OPX44651.1"/>
    <property type="molecule type" value="Genomic_DNA"/>
</dbReference>
<dbReference type="InterPro" id="IPR025832">
    <property type="entry name" value="GxGYxYP_C"/>
</dbReference>
<dbReference type="PANTHER" id="PTHR37321">
    <property type="entry name" value="EXPORTED PROTEIN-RELATED"/>
    <property type="match status" value="1"/>
</dbReference>
<dbReference type="AlphaFoldDB" id="A0A1V4SN40"/>
<organism evidence="3 4">
    <name type="scientific">Clostridium thermobutyricum DSM 4928</name>
    <dbReference type="NCBI Taxonomy" id="1121339"/>
    <lineage>
        <taxon>Bacteria</taxon>
        <taxon>Bacillati</taxon>
        <taxon>Bacillota</taxon>
        <taxon>Clostridia</taxon>
        <taxon>Eubacteriales</taxon>
        <taxon>Clostridiaceae</taxon>
        <taxon>Clostridium</taxon>
    </lineage>
</organism>
<dbReference type="PROSITE" id="PS00383">
    <property type="entry name" value="TYR_PHOSPHATASE_1"/>
    <property type="match status" value="1"/>
</dbReference>